<accession>V5HD55</accession>
<evidence type="ECO:0000256" key="1">
    <source>
        <dbReference type="SAM" id="SignalP"/>
    </source>
</evidence>
<dbReference type="AlphaFoldDB" id="V5HD55"/>
<name>V5HD55_IXORI</name>
<evidence type="ECO:0000313" key="2">
    <source>
        <dbReference type="EMBL" id="JAB71278.1"/>
    </source>
</evidence>
<organism evidence="2">
    <name type="scientific">Ixodes ricinus</name>
    <name type="common">Common tick</name>
    <name type="synonym">Acarus ricinus</name>
    <dbReference type="NCBI Taxonomy" id="34613"/>
    <lineage>
        <taxon>Eukaryota</taxon>
        <taxon>Metazoa</taxon>
        <taxon>Ecdysozoa</taxon>
        <taxon>Arthropoda</taxon>
        <taxon>Chelicerata</taxon>
        <taxon>Arachnida</taxon>
        <taxon>Acari</taxon>
        <taxon>Parasitiformes</taxon>
        <taxon>Ixodida</taxon>
        <taxon>Ixodoidea</taxon>
        <taxon>Ixodidae</taxon>
        <taxon>Ixodinae</taxon>
        <taxon>Ixodes</taxon>
    </lineage>
</organism>
<keyword evidence="2" id="KW-0378">Hydrolase</keyword>
<proteinExistence type="evidence at transcript level"/>
<protein>
    <submittedName>
        <fullName evidence="2">Putative tick metalloprotease</fullName>
    </submittedName>
</protein>
<keyword evidence="1" id="KW-0732">Signal</keyword>
<dbReference type="EMBL" id="GANP01013190">
    <property type="protein sequence ID" value="JAB71278.1"/>
    <property type="molecule type" value="mRNA"/>
</dbReference>
<sequence>MARGFIPVLIVLYCAICHTQICNAGILKAGKVFPTLIEERSSAGELTLRINQDLVLNLQRTSVFSDTFQLSSFDGDTMLTRNVRSELIEKNLYHDTHAWSSRYYVSDTDGLRVDGMIGDRRENIRPQTTSRTPVPQDIWPMKYLKYEIQSSEGNDISPEPSNGRLVSTNTSNHFDITAVERARRGTKVVVTPEVHLLIDSALTKQFNDTDSLASYYAVFAAFLNLKFKTLEEWLDVQLVITKITTYTNSSETFVKKAPENESVILTDSLRELMYFIKNKTEFTTDVPCGYY</sequence>
<keyword evidence="2" id="KW-0645">Protease</keyword>
<feature type="signal peptide" evidence="1">
    <location>
        <begin position="1"/>
        <end position="24"/>
    </location>
</feature>
<dbReference type="GO" id="GO:0006508">
    <property type="term" value="P:proteolysis"/>
    <property type="evidence" value="ECO:0007669"/>
    <property type="project" value="UniProtKB-KW"/>
</dbReference>
<dbReference type="GO" id="GO:0008237">
    <property type="term" value="F:metallopeptidase activity"/>
    <property type="evidence" value="ECO:0007669"/>
    <property type="project" value="UniProtKB-KW"/>
</dbReference>
<keyword evidence="2" id="KW-0482">Metalloprotease</keyword>
<reference evidence="2" key="1">
    <citation type="journal article" date="2015" name="Sci. Rep.">
        <title>Tissue- and time-dependent transcription in Ixodes ricinus salivary glands and midguts when blood feeding on the vertebrate host.</title>
        <authorList>
            <person name="Kotsyfakis M."/>
            <person name="Schwarz A."/>
            <person name="Erhart J."/>
            <person name="Ribeiro J.M."/>
        </authorList>
    </citation>
    <scope>NUCLEOTIDE SEQUENCE</scope>
    <source>
        <tissue evidence="2">Salivary gland and midgut</tissue>
    </source>
</reference>
<feature type="chain" id="PRO_5004734973" evidence="1">
    <location>
        <begin position="25"/>
        <end position="291"/>
    </location>
</feature>